<protein>
    <submittedName>
        <fullName evidence="2">Uncharacterized protein</fullName>
    </submittedName>
</protein>
<accession>A0A0F7UQU8</accession>
<gene>
    <name evidence="2" type="ORF">BN1204_065155</name>
</gene>
<evidence type="ECO:0000313" key="2">
    <source>
        <dbReference type="EMBL" id="CEL70840.1"/>
    </source>
</evidence>
<feature type="compositionally biased region" description="Basic and acidic residues" evidence="1">
    <location>
        <begin position="254"/>
        <end position="274"/>
    </location>
</feature>
<sequence length="333" mass="36328">MSLPLGLGRSAGLHVRCLPRTAPALAALPSCFLPQTLEKLAHESRAHPADSRPCLGLWCASSSPPSPTFWFPSSPGALPQPRSSTLRREAGGNCMSLLTLERAPRGDAARDALAKQAQTVGQAVGCAPAVTQVSNTSCLEACRGVEFRTPFWQTPRSRRSSAASASPALLATSLGGSGASPEPATGRLASASERVHSRLSLSFFALSLNRGRSEEPRFFLGPSLSPFFSARESAERDRTRLETHRPNVGGADFDAQRDQEGPERERREEQTAEGPEDVRFELECMGEDARANAEQLYGEVSPKVQMECMNKKNRLALRKRRRRMGERVSLRYR</sequence>
<feature type="region of interest" description="Disordered" evidence="1">
    <location>
        <begin position="235"/>
        <end position="274"/>
    </location>
</feature>
<name>A0A0F7UQU8_NEOCL</name>
<dbReference type="EMBL" id="LN714487">
    <property type="protein sequence ID" value="CEL70840.1"/>
    <property type="molecule type" value="Genomic_DNA"/>
</dbReference>
<organism evidence="2">
    <name type="scientific">Neospora caninum (strain Liverpool)</name>
    <dbReference type="NCBI Taxonomy" id="572307"/>
    <lineage>
        <taxon>Eukaryota</taxon>
        <taxon>Sar</taxon>
        <taxon>Alveolata</taxon>
        <taxon>Apicomplexa</taxon>
        <taxon>Conoidasida</taxon>
        <taxon>Coccidia</taxon>
        <taxon>Eucoccidiorida</taxon>
        <taxon>Eimeriorina</taxon>
        <taxon>Sarcocystidae</taxon>
        <taxon>Neospora</taxon>
    </lineage>
</organism>
<feature type="region of interest" description="Disordered" evidence="1">
    <location>
        <begin position="172"/>
        <end position="191"/>
    </location>
</feature>
<dbReference type="AlphaFoldDB" id="A0A0F7UQU8"/>
<reference evidence="2" key="1">
    <citation type="journal article" date="2015" name="PLoS ONE">
        <title>Comprehensive Evaluation of Toxoplasma gondii VEG and Neospora caninum LIV Genomes with Tachyzoite Stage Transcriptome and Proteome Defines Novel Transcript Features.</title>
        <authorList>
            <person name="Ramaprasad A."/>
            <person name="Mourier T."/>
            <person name="Naeem R."/>
            <person name="Malas T.B."/>
            <person name="Moussa E."/>
            <person name="Panigrahi A."/>
            <person name="Vermont S.J."/>
            <person name="Otto T.D."/>
            <person name="Wastling J."/>
            <person name="Pain A."/>
        </authorList>
    </citation>
    <scope>NUCLEOTIDE SEQUENCE</scope>
    <source>
        <strain evidence="2">Liverpool</strain>
    </source>
</reference>
<feature type="compositionally biased region" description="Basic and acidic residues" evidence="1">
    <location>
        <begin position="235"/>
        <end position="245"/>
    </location>
</feature>
<proteinExistence type="predicted"/>
<evidence type="ECO:0000256" key="1">
    <source>
        <dbReference type="SAM" id="MobiDB-lite"/>
    </source>
</evidence>